<dbReference type="Proteomes" id="UP000324222">
    <property type="component" value="Unassembled WGS sequence"/>
</dbReference>
<dbReference type="EMBL" id="VSRR010005324">
    <property type="protein sequence ID" value="MPC42137.1"/>
    <property type="molecule type" value="Genomic_DNA"/>
</dbReference>
<organism evidence="2 3">
    <name type="scientific">Portunus trituberculatus</name>
    <name type="common">Swimming crab</name>
    <name type="synonym">Neptunus trituberculatus</name>
    <dbReference type="NCBI Taxonomy" id="210409"/>
    <lineage>
        <taxon>Eukaryota</taxon>
        <taxon>Metazoa</taxon>
        <taxon>Ecdysozoa</taxon>
        <taxon>Arthropoda</taxon>
        <taxon>Crustacea</taxon>
        <taxon>Multicrustacea</taxon>
        <taxon>Malacostraca</taxon>
        <taxon>Eumalacostraca</taxon>
        <taxon>Eucarida</taxon>
        <taxon>Decapoda</taxon>
        <taxon>Pleocyemata</taxon>
        <taxon>Brachyura</taxon>
        <taxon>Eubrachyura</taxon>
        <taxon>Portunoidea</taxon>
        <taxon>Portunidae</taxon>
        <taxon>Portuninae</taxon>
        <taxon>Portunus</taxon>
    </lineage>
</organism>
<protein>
    <submittedName>
        <fullName evidence="2">Uncharacterized protein</fullName>
    </submittedName>
</protein>
<gene>
    <name evidence="2" type="ORF">E2C01_035750</name>
</gene>
<accession>A0A5B7F9A2</accession>
<feature type="compositionally biased region" description="Basic and acidic residues" evidence="1">
    <location>
        <begin position="15"/>
        <end position="30"/>
    </location>
</feature>
<sequence length="183" mass="19456">MSVAEPWGRWAAWRREAGGREGRGLVELEGRLPPWLAPGQSPPAAATTTTATASTTTATTDNNWKAPRAGHRKPPSTSTSPPPSPPPDCTSTQAAGGAVTGSDYHPLCYCWCDEQSVYCVWCSSHPVCCGGNIRTIQCCKTWCDNHPVLRYGVDIHHPGCGVTANQCITTQCATTIQCAITVS</sequence>
<keyword evidence="3" id="KW-1185">Reference proteome</keyword>
<proteinExistence type="predicted"/>
<comment type="caution">
    <text evidence="2">The sequence shown here is derived from an EMBL/GenBank/DDBJ whole genome shotgun (WGS) entry which is preliminary data.</text>
</comment>
<dbReference type="AlphaFoldDB" id="A0A5B7F9A2"/>
<feature type="compositionally biased region" description="Low complexity" evidence="1">
    <location>
        <begin position="44"/>
        <end position="60"/>
    </location>
</feature>
<reference evidence="2 3" key="1">
    <citation type="submission" date="2019-05" db="EMBL/GenBank/DDBJ databases">
        <title>Another draft genome of Portunus trituberculatus and its Hox gene families provides insights of decapod evolution.</title>
        <authorList>
            <person name="Jeong J.-H."/>
            <person name="Song I."/>
            <person name="Kim S."/>
            <person name="Choi T."/>
            <person name="Kim D."/>
            <person name="Ryu S."/>
            <person name="Kim W."/>
        </authorList>
    </citation>
    <scope>NUCLEOTIDE SEQUENCE [LARGE SCALE GENOMIC DNA]</scope>
    <source>
        <tissue evidence="2">Muscle</tissue>
    </source>
</reference>
<feature type="region of interest" description="Disordered" evidence="1">
    <location>
        <begin position="15"/>
        <end position="94"/>
    </location>
</feature>
<evidence type="ECO:0000313" key="3">
    <source>
        <dbReference type="Proteomes" id="UP000324222"/>
    </source>
</evidence>
<evidence type="ECO:0000256" key="1">
    <source>
        <dbReference type="SAM" id="MobiDB-lite"/>
    </source>
</evidence>
<name>A0A5B7F9A2_PORTR</name>
<evidence type="ECO:0000313" key="2">
    <source>
        <dbReference type="EMBL" id="MPC42137.1"/>
    </source>
</evidence>